<dbReference type="InterPro" id="IPR009722">
    <property type="entry name" value="YjiK/CarP"/>
</dbReference>
<organism evidence="4 5">
    <name type="scientific">Pseudomonas oryzihabitans</name>
    <dbReference type="NCBI Taxonomy" id="47885"/>
    <lineage>
        <taxon>Bacteria</taxon>
        <taxon>Pseudomonadati</taxon>
        <taxon>Pseudomonadota</taxon>
        <taxon>Gammaproteobacteria</taxon>
        <taxon>Pseudomonadales</taxon>
        <taxon>Pseudomonadaceae</taxon>
        <taxon>Pseudomonas</taxon>
    </lineage>
</organism>
<dbReference type="Proteomes" id="UP000064137">
    <property type="component" value="Chromosome"/>
</dbReference>
<evidence type="ECO:0000313" key="5">
    <source>
        <dbReference type="Proteomes" id="UP000064137"/>
    </source>
</evidence>
<sequence length="307" mass="34889">MTAWVRRIRVGRNGWRLGVALLLALGLTQGLRSSHLDSQLLFWLGQQWQSEPRTSLELGRYRVAVEAKPVAGVTENLSDLSYDPVRDRLWAVVNNPPELLALSRDGDLLQRHRLEGFDDVEGVTYLGNDRLLLAEEGANALTLVDIPEGDDVLRRSDYRSLTLDLFPRANQGFEGLDYDAVRDRLFVVKEHSPRKLYEIRGLLKSFDGDFALRIIDRQAWLDQAPSTGDLSAVHVDRRTGHLLLLSDESRMLIELDDQGRTLDTRSLVAPFGGLSRRIRQPEGVTLDRAGNLYVVSEPNLFYRYQKR</sequence>
<dbReference type="EMBL" id="CP013987">
    <property type="protein sequence ID" value="ALZ85755.1"/>
    <property type="molecule type" value="Genomic_DNA"/>
</dbReference>
<evidence type="ECO:0000313" key="4">
    <source>
        <dbReference type="EMBL" id="ALZ85755.1"/>
    </source>
</evidence>
<gene>
    <name evidence="4" type="ORF">APT59_16660</name>
</gene>
<dbReference type="GO" id="GO:0003677">
    <property type="term" value="F:DNA binding"/>
    <property type="evidence" value="ECO:0007669"/>
    <property type="project" value="UniProtKB-KW"/>
</dbReference>
<evidence type="ECO:0000256" key="1">
    <source>
        <dbReference type="ARBA" id="ARBA00004236"/>
    </source>
</evidence>
<protein>
    <submittedName>
        <fullName evidence="4">DNA-binding protein</fullName>
    </submittedName>
</protein>
<evidence type="ECO:0000256" key="2">
    <source>
        <dbReference type="ARBA" id="ARBA00022475"/>
    </source>
</evidence>
<reference evidence="4 5" key="1">
    <citation type="submission" date="2016-01" db="EMBL/GenBank/DDBJ databases">
        <title>Annotation of Pseudomonas oryzihabitans USDA-ARS-USMARC-56511.</title>
        <authorList>
            <person name="Harhay G.P."/>
            <person name="Harhay D.M."/>
            <person name="Smith T.P.L."/>
            <person name="Bono J.L."/>
            <person name="Heaton M.P."/>
            <person name="Clawson M.L."/>
            <person name="Chitko-Mckown C.G."/>
            <person name="Capik S.F."/>
            <person name="DeDonder K.D."/>
            <person name="Apley M.D."/>
            <person name="Lubbers B.V."/>
            <person name="White B.J."/>
            <person name="Larson R.L."/>
        </authorList>
    </citation>
    <scope>NUCLEOTIDE SEQUENCE [LARGE SCALE GENOMIC DNA]</scope>
    <source>
        <strain evidence="4 5">USDA-ARS-USMARC-56511</strain>
    </source>
</reference>
<dbReference type="Pfam" id="PF06977">
    <property type="entry name" value="SdiA-regulated"/>
    <property type="match status" value="1"/>
</dbReference>
<keyword evidence="2" id="KW-1003">Cell membrane</keyword>
<dbReference type="AlphaFoldDB" id="A0A0U4VRD8"/>
<keyword evidence="4" id="KW-0238">DNA-binding</keyword>
<name>A0A0U4VRD8_9PSED</name>
<accession>A0A0U4VRD8</accession>
<dbReference type="OrthoDB" id="6080098at2"/>
<proteinExistence type="predicted"/>
<dbReference type="GO" id="GO:0005886">
    <property type="term" value="C:plasma membrane"/>
    <property type="evidence" value="ECO:0007669"/>
    <property type="project" value="UniProtKB-SubCell"/>
</dbReference>
<evidence type="ECO:0000256" key="3">
    <source>
        <dbReference type="ARBA" id="ARBA00023136"/>
    </source>
</evidence>
<keyword evidence="3" id="KW-0472">Membrane</keyword>
<comment type="subcellular location">
    <subcellularLocation>
        <location evidence="1">Cell membrane</location>
    </subcellularLocation>
</comment>
<dbReference type="RefSeq" id="WP_059315874.1">
    <property type="nucleotide sequence ID" value="NZ_CP013987.1"/>
</dbReference>
<dbReference type="CDD" id="cd09971">
    <property type="entry name" value="SdiA-regulated"/>
    <property type="match status" value="1"/>
</dbReference>
<dbReference type="KEGG" id="por:APT59_16660"/>
<dbReference type="SUPFAM" id="SSF50956">
    <property type="entry name" value="Thermostable phytase (3-phytase)"/>
    <property type="match status" value="1"/>
</dbReference>